<gene>
    <name evidence="2" type="ORF">RFI_33307</name>
</gene>
<evidence type="ECO:0000256" key="1">
    <source>
        <dbReference type="SAM" id="MobiDB-lite"/>
    </source>
</evidence>
<evidence type="ECO:0000313" key="3">
    <source>
        <dbReference type="Proteomes" id="UP000023152"/>
    </source>
</evidence>
<proteinExistence type="predicted"/>
<keyword evidence="3" id="KW-1185">Reference proteome</keyword>
<dbReference type="EMBL" id="ASPP01030398">
    <property type="protein sequence ID" value="ETO04095.1"/>
    <property type="molecule type" value="Genomic_DNA"/>
</dbReference>
<protein>
    <submittedName>
        <fullName evidence="2">Uncharacterized protein</fullName>
    </submittedName>
</protein>
<feature type="region of interest" description="Disordered" evidence="1">
    <location>
        <begin position="28"/>
        <end position="58"/>
    </location>
</feature>
<sequence>LWLLQRDDLLHMNEELLSVAKEELQVKPTALKKKQQEASAEEKDDSEHKEDHSQSKGVAAVAVAVANRDKFEEEWMKLFHSIENQVNMFQQTIQLKFHLQKQLQDACKNTNSLARLALHTRSDIDRNSFADIVAYLYYLC</sequence>
<reference evidence="2 3" key="1">
    <citation type="journal article" date="2013" name="Curr. Biol.">
        <title>The Genome of the Foraminiferan Reticulomyxa filosa.</title>
        <authorList>
            <person name="Glockner G."/>
            <person name="Hulsmann N."/>
            <person name="Schleicher M."/>
            <person name="Noegel A.A."/>
            <person name="Eichinger L."/>
            <person name="Gallinger C."/>
            <person name="Pawlowski J."/>
            <person name="Sierra R."/>
            <person name="Euteneuer U."/>
            <person name="Pillet L."/>
            <person name="Moustafa A."/>
            <person name="Platzer M."/>
            <person name="Groth M."/>
            <person name="Szafranski K."/>
            <person name="Schliwa M."/>
        </authorList>
    </citation>
    <scope>NUCLEOTIDE SEQUENCE [LARGE SCALE GENOMIC DNA]</scope>
</reference>
<comment type="caution">
    <text evidence="2">The sequence shown here is derived from an EMBL/GenBank/DDBJ whole genome shotgun (WGS) entry which is preliminary data.</text>
</comment>
<feature type="compositionally biased region" description="Basic and acidic residues" evidence="1">
    <location>
        <begin position="45"/>
        <end position="54"/>
    </location>
</feature>
<accession>X6LTN5</accession>
<dbReference type="AlphaFoldDB" id="X6LTN5"/>
<name>X6LTN5_RETFI</name>
<feature type="non-terminal residue" evidence="2">
    <location>
        <position position="140"/>
    </location>
</feature>
<organism evidence="2 3">
    <name type="scientific">Reticulomyxa filosa</name>
    <dbReference type="NCBI Taxonomy" id="46433"/>
    <lineage>
        <taxon>Eukaryota</taxon>
        <taxon>Sar</taxon>
        <taxon>Rhizaria</taxon>
        <taxon>Retaria</taxon>
        <taxon>Foraminifera</taxon>
        <taxon>Monothalamids</taxon>
        <taxon>Reticulomyxidae</taxon>
        <taxon>Reticulomyxa</taxon>
    </lineage>
</organism>
<dbReference type="Proteomes" id="UP000023152">
    <property type="component" value="Unassembled WGS sequence"/>
</dbReference>
<evidence type="ECO:0000313" key="2">
    <source>
        <dbReference type="EMBL" id="ETO04095.1"/>
    </source>
</evidence>
<feature type="non-terminal residue" evidence="2">
    <location>
        <position position="1"/>
    </location>
</feature>